<accession>A0A4Z0RXT9</accession>
<dbReference type="Proteomes" id="UP000297646">
    <property type="component" value="Unassembled WGS sequence"/>
</dbReference>
<gene>
    <name evidence="1" type="ORF">C6P11_06945</name>
</gene>
<organism evidence="1 2">
    <name type="scientific">Weissella confusa</name>
    <name type="common">Lactobacillus confusus</name>
    <dbReference type="NCBI Taxonomy" id="1583"/>
    <lineage>
        <taxon>Bacteria</taxon>
        <taxon>Bacillati</taxon>
        <taxon>Bacillota</taxon>
        <taxon>Bacilli</taxon>
        <taxon>Lactobacillales</taxon>
        <taxon>Lactobacillaceae</taxon>
        <taxon>Weissella</taxon>
    </lineage>
</organism>
<sequence length="112" mass="12618">MRFMAEMIRIDTDVLDNTGEAVPLYVYQTVSLLGERVAITDGVYFVEDLLNAKGQSQLSEDDVKRIKQQLKGTPMTFDTRNHALRLKCSVKEADANITLATKVLERLQNATK</sequence>
<evidence type="ECO:0008006" key="3">
    <source>
        <dbReference type="Google" id="ProtNLM"/>
    </source>
</evidence>
<proteinExistence type="predicted"/>
<name>A0A4Z0RXT9_WEICO</name>
<dbReference type="AlphaFoldDB" id="A0A4Z0RXT9"/>
<evidence type="ECO:0000313" key="2">
    <source>
        <dbReference type="Proteomes" id="UP000297646"/>
    </source>
</evidence>
<reference evidence="1 2" key="1">
    <citation type="submission" date="2018-03" db="EMBL/GenBank/DDBJ databases">
        <title>Genome sequencing of Weissella confusa isolates.</title>
        <authorList>
            <person name="Kajala I."/>
            <person name="Baruah R."/>
            <person name="Bergsveinson J."/>
            <person name="Juvonen R."/>
            <person name="Ziola B."/>
        </authorList>
    </citation>
    <scope>NUCLEOTIDE SEQUENCE [LARGE SCALE GENOMIC DNA]</scope>
    <source>
        <strain evidence="1 2">VTT E-062653</strain>
    </source>
</reference>
<evidence type="ECO:0000313" key="1">
    <source>
        <dbReference type="EMBL" id="TGE71962.1"/>
    </source>
</evidence>
<protein>
    <recommendedName>
        <fullName evidence="3">DUF1828 domain-containing protein</fullName>
    </recommendedName>
</protein>
<dbReference type="EMBL" id="PVSN01000047">
    <property type="protein sequence ID" value="TGE71962.1"/>
    <property type="molecule type" value="Genomic_DNA"/>
</dbReference>
<comment type="caution">
    <text evidence="1">The sequence shown here is derived from an EMBL/GenBank/DDBJ whole genome shotgun (WGS) entry which is preliminary data.</text>
</comment>